<feature type="domain" description="RNase MRP protein 1 RNA binding" evidence="2">
    <location>
        <begin position="17"/>
        <end position="112"/>
    </location>
</feature>
<dbReference type="CDD" id="cd22573">
    <property type="entry name" value="RMP1_RBD"/>
    <property type="match status" value="1"/>
</dbReference>
<proteinExistence type="predicted"/>
<dbReference type="GO" id="GO:0000294">
    <property type="term" value="P:nuclear-transcribed mRNA catabolic process, RNase MRP-dependent"/>
    <property type="evidence" value="ECO:0007669"/>
    <property type="project" value="TreeGrafter"/>
</dbReference>
<comment type="caution">
    <text evidence="3">The sequence shown here is derived from an EMBL/GenBank/DDBJ whole genome shotgun (WGS) entry which is preliminary data.</text>
</comment>
<name>A0AAE8MSH0_9PEZI</name>
<dbReference type="Pfam" id="PF20945">
    <property type="entry name" value="RMP1"/>
    <property type="match status" value="1"/>
</dbReference>
<feature type="region of interest" description="Disordered" evidence="1">
    <location>
        <begin position="192"/>
        <end position="253"/>
    </location>
</feature>
<dbReference type="Proteomes" id="UP001187682">
    <property type="component" value="Unassembled WGS sequence"/>
</dbReference>
<dbReference type="GO" id="GO:0042134">
    <property type="term" value="F:rRNA primary transcript binding"/>
    <property type="evidence" value="ECO:0007669"/>
    <property type="project" value="InterPro"/>
</dbReference>
<gene>
    <name evidence="3" type="ORF">DNG_01377</name>
</gene>
<protein>
    <recommendedName>
        <fullName evidence="2">RNase MRP protein 1 RNA binding domain-containing protein</fullName>
    </recommendedName>
</protein>
<dbReference type="InterPro" id="IPR047205">
    <property type="entry name" value="RMP1"/>
</dbReference>
<accession>A0AAE8MSH0</accession>
<dbReference type="PANTHER" id="PTHR37792:SF1">
    <property type="entry name" value="RIBONUCLEASE MRP PROTEIN SUBUNIT RMP1"/>
    <property type="match status" value="1"/>
</dbReference>
<sequence length="253" mass="27433">MHLATDLAADLAPISALLDAFNHRNKNQHRRTAWWGHFNLLRRAVRRLSSPNSPGNRAPRGQGGGASRDALARRARWVAEYVIPPSYRSFSQLTADNQYAPLGLVLLGTLARFNSIISSLLPSDPGPTPAPRLQLTAVAERSRAGNRAPSPAPTPEHQMDLGVAISRDEFLAPTVSRRTPDVRDKLKGVVSLDGDAKSTSVRRKPAAKATPPGADSSVSVLVTRDNDKDKVKKKKKKKKIGGTDLSDLFDSIT</sequence>
<dbReference type="PANTHER" id="PTHR37792">
    <property type="entry name" value="RIBONUCLEASE MRP PROTEIN SUBUNIT RMP1"/>
    <property type="match status" value="1"/>
</dbReference>
<keyword evidence="4" id="KW-1185">Reference proteome</keyword>
<dbReference type="GO" id="GO:0000172">
    <property type="term" value="C:ribonuclease MRP complex"/>
    <property type="evidence" value="ECO:0007669"/>
    <property type="project" value="InterPro"/>
</dbReference>
<feature type="compositionally biased region" description="Basic residues" evidence="1">
    <location>
        <begin position="231"/>
        <end position="240"/>
    </location>
</feature>
<evidence type="ECO:0000259" key="2">
    <source>
        <dbReference type="Pfam" id="PF20945"/>
    </source>
</evidence>
<reference evidence="3" key="1">
    <citation type="submission" date="2018-03" db="EMBL/GenBank/DDBJ databases">
        <authorList>
            <person name="Guldener U."/>
        </authorList>
    </citation>
    <scope>NUCLEOTIDE SEQUENCE</scope>
</reference>
<dbReference type="AlphaFoldDB" id="A0AAE8MSH0"/>
<evidence type="ECO:0000256" key="1">
    <source>
        <dbReference type="SAM" id="MobiDB-lite"/>
    </source>
</evidence>
<dbReference type="EMBL" id="ONZQ02000002">
    <property type="protein sequence ID" value="SPN98327.1"/>
    <property type="molecule type" value="Genomic_DNA"/>
</dbReference>
<dbReference type="InterPro" id="IPR047204">
    <property type="entry name" value="RMP1_RBD"/>
</dbReference>
<dbReference type="GO" id="GO:0000466">
    <property type="term" value="P:maturation of 5.8S rRNA from tricistronic rRNA transcript (SSU-rRNA, 5.8S rRNA, LSU-rRNA)"/>
    <property type="evidence" value="ECO:0007669"/>
    <property type="project" value="TreeGrafter"/>
</dbReference>
<feature type="region of interest" description="Disordered" evidence="1">
    <location>
        <begin position="48"/>
        <end position="69"/>
    </location>
</feature>
<organism evidence="3 4">
    <name type="scientific">Cephalotrichum gorgonifer</name>
    <dbReference type="NCBI Taxonomy" id="2041049"/>
    <lineage>
        <taxon>Eukaryota</taxon>
        <taxon>Fungi</taxon>
        <taxon>Dikarya</taxon>
        <taxon>Ascomycota</taxon>
        <taxon>Pezizomycotina</taxon>
        <taxon>Sordariomycetes</taxon>
        <taxon>Hypocreomycetidae</taxon>
        <taxon>Microascales</taxon>
        <taxon>Microascaceae</taxon>
        <taxon>Cephalotrichum</taxon>
    </lineage>
</organism>
<evidence type="ECO:0000313" key="4">
    <source>
        <dbReference type="Proteomes" id="UP001187682"/>
    </source>
</evidence>
<evidence type="ECO:0000313" key="3">
    <source>
        <dbReference type="EMBL" id="SPN98327.1"/>
    </source>
</evidence>